<keyword evidence="5" id="KW-1185">Reference proteome</keyword>
<reference evidence="3" key="2">
    <citation type="submission" date="2023-07" db="EMBL/GenBank/DDBJ databases">
        <title>Genome content predicts the carbon catabolic preferences of heterotrophic bacteria.</title>
        <authorList>
            <person name="Gralka M."/>
        </authorList>
    </citation>
    <scope>NUCLEOTIDE SEQUENCE</scope>
    <source>
        <strain evidence="3">C2R13</strain>
    </source>
</reference>
<reference evidence="5" key="3">
    <citation type="submission" date="2023-07" db="EMBL/GenBank/DDBJ databases">
        <title>Genome-based characterization of strain KMM 296 and proposal for reclassification of Cobetia litoralis and Cobetia pacifica, and emended description of the species Cobetia amphilecti and Cobetia marina.</title>
        <authorList>
            <person name="Balabanova L."/>
            <person name="Nedashkovskaya O."/>
        </authorList>
    </citation>
    <scope>NUCLEOTIDE SEQUENCE [LARGE SCALE GENOMIC DNA]</scope>
    <source>
        <strain evidence="5">NRIC 0815</strain>
    </source>
</reference>
<feature type="signal peptide" evidence="1">
    <location>
        <begin position="1"/>
        <end position="26"/>
    </location>
</feature>
<dbReference type="GeneID" id="97327726"/>
<evidence type="ECO:0000256" key="1">
    <source>
        <dbReference type="SAM" id="SignalP"/>
    </source>
</evidence>
<evidence type="ECO:0000313" key="4">
    <source>
        <dbReference type="Proteomes" id="UP001170481"/>
    </source>
</evidence>
<dbReference type="EMBL" id="JAUORK010000007">
    <property type="protein sequence ID" value="MDO6671935.1"/>
    <property type="molecule type" value="Genomic_DNA"/>
</dbReference>
<dbReference type="EMBL" id="JASCSA010000007">
    <property type="protein sequence ID" value="MDI5884775.1"/>
    <property type="molecule type" value="Genomic_DNA"/>
</dbReference>
<dbReference type="AlphaFoldDB" id="A0AAP4TYC2"/>
<dbReference type="InterPro" id="IPR007433">
    <property type="entry name" value="DUF481"/>
</dbReference>
<dbReference type="Proteomes" id="UP001229025">
    <property type="component" value="Unassembled WGS sequence"/>
</dbReference>
<accession>A0AAP4TYC2</accession>
<evidence type="ECO:0000313" key="3">
    <source>
        <dbReference type="EMBL" id="MDO6671935.1"/>
    </source>
</evidence>
<evidence type="ECO:0000313" key="2">
    <source>
        <dbReference type="EMBL" id="MDI5884775.1"/>
    </source>
</evidence>
<evidence type="ECO:0000313" key="5">
    <source>
        <dbReference type="Proteomes" id="UP001229025"/>
    </source>
</evidence>
<keyword evidence="1" id="KW-0732">Signal</keyword>
<gene>
    <name evidence="3" type="ORF">Q4535_07355</name>
    <name evidence="2" type="ORF">QLT01_10455</name>
</gene>
<sequence>MLHPLPTLRRTAFLCLALLPLDTAVADDLFYAPPPASEDSEPFSGQAELGFTKLSGNSNSETLLGKTSLSWHLKPWTHTFRVEAKHVSSSGETTTDKYLVGQRERYDLSDDHYAFGLLRWEKERFSGYNHQVTSIVGEGITILDGPEHNLSLEAGPGYRFDDITAGDHENYLLGYGAMDYRWQLSDTSKFEQQFSAEATRENVISRSYTALTVAINASLALKLSHEIENNTNPPDESDAKTDTTTAASILYSF</sequence>
<feature type="chain" id="PRO_5042818041" evidence="1">
    <location>
        <begin position="27"/>
        <end position="253"/>
    </location>
</feature>
<comment type="caution">
    <text evidence="3">The sequence shown here is derived from an EMBL/GenBank/DDBJ whole genome shotgun (WGS) entry which is preliminary data.</text>
</comment>
<dbReference type="Proteomes" id="UP001170481">
    <property type="component" value="Unassembled WGS sequence"/>
</dbReference>
<protein>
    <submittedName>
        <fullName evidence="3">DUF481 domain-containing protein</fullName>
    </submittedName>
</protein>
<dbReference type="Pfam" id="PF04338">
    <property type="entry name" value="DUF481"/>
    <property type="match status" value="1"/>
</dbReference>
<name>A0AAP4TYC2_9GAMM</name>
<organism evidence="3 4">
    <name type="scientific">Cobetia amphilecti</name>
    <dbReference type="NCBI Taxonomy" id="1055104"/>
    <lineage>
        <taxon>Bacteria</taxon>
        <taxon>Pseudomonadati</taxon>
        <taxon>Pseudomonadota</taxon>
        <taxon>Gammaproteobacteria</taxon>
        <taxon>Oceanospirillales</taxon>
        <taxon>Halomonadaceae</taxon>
        <taxon>Cobetia</taxon>
    </lineage>
</organism>
<dbReference type="RefSeq" id="WP_043332961.1">
    <property type="nucleotide sequence ID" value="NZ_CANLSP010000006.1"/>
</dbReference>
<proteinExistence type="predicted"/>
<reference evidence="2" key="4">
    <citation type="submission" date="2024-05" db="EMBL/GenBank/DDBJ databases">
        <title>Genome-based characterization of strain KMM 296 and proposal for reclassification of Cobetia litoralis and Cobetia pacifica, and emended description of the species Cobetia amphilecti and Cobetia marina.</title>
        <authorList>
            <person name="Balabanova L."/>
            <person name="Nedashkovskaya O."/>
        </authorList>
    </citation>
    <scope>NUCLEOTIDE SEQUENCE</scope>
    <source>
        <strain evidence="2">NRIC 0815</strain>
    </source>
</reference>
<reference evidence="2" key="1">
    <citation type="submission" date="2023-04" db="EMBL/GenBank/DDBJ databases">
        <authorList>
            <person name="Otstavnykh N."/>
            <person name="Seitkalieva A."/>
            <person name="Bystritskaya E."/>
        </authorList>
    </citation>
    <scope>NUCLEOTIDE SEQUENCE</scope>
    <source>
        <strain evidence="2">NRIC 0815</strain>
    </source>
</reference>